<evidence type="ECO:0008006" key="3">
    <source>
        <dbReference type="Google" id="ProtNLM"/>
    </source>
</evidence>
<name>A0A1J4N6V5_9ACTN</name>
<dbReference type="RefSeq" id="WP_045549864.1">
    <property type="nucleotide sequence ID" value="NZ_JZDQ02000017.1"/>
</dbReference>
<gene>
    <name evidence="1" type="ORF">UG56_013330</name>
</gene>
<organism evidence="1 2">
    <name type="scientific">Nocardioides luteus</name>
    <dbReference type="NCBI Taxonomy" id="1844"/>
    <lineage>
        <taxon>Bacteria</taxon>
        <taxon>Bacillati</taxon>
        <taxon>Actinomycetota</taxon>
        <taxon>Actinomycetes</taxon>
        <taxon>Propionibacteriales</taxon>
        <taxon>Nocardioidaceae</taxon>
        <taxon>Nocardioides</taxon>
    </lineage>
</organism>
<dbReference type="OrthoDB" id="1684239at2"/>
<protein>
    <recommendedName>
        <fullName evidence="3">DUF2000 domain-containing protein</fullName>
    </recommendedName>
</protein>
<evidence type="ECO:0000313" key="1">
    <source>
        <dbReference type="EMBL" id="OIJ26225.1"/>
    </source>
</evidence>
<keyword evidence="2" id="KW-1185">Reference proteome</keyword>
<dbReference type="SUPFAM" id="SSF102462">
    <property type="entry name" value="Peptidyl-tRNA hydrolase II"/>
    <property type="match status" value="1"/>
</dbReference>
<sequence length="151" mass="16184">MTTAQTTSEGPTTAPRFDTKVVVVLNEDLAPWQELNVTAFLMSGIATSAPGLVGEAYRDGDDTEYLPMLRQPVMVMSADSVLLGRAREKAAARDDVSLAVYTRELFDTGHDEANRAAVAAVPAADLDLVGIALRGPRNAVDRIVKGARFHD</sequence>
<proteinExistence type="predicted"/>
<dbReference type="Pfam" id="PF09391">
    <property type="entry name" value="DUF2000"/>
    <property type="match status" value="1"/>
</dbReference>
<evidence type="ECO:0000313" key="2">
    <source>
        <dbReference type="Proteomes" id="UP000033772"/>
    </source>
</evidence>
<reference evidence="1" key="1">
    <citation type="submission" date="2016-10" db="EMBL/GenBank/DDBJ databases">
        <title>Draft Genome Sequence of Nocardioides luteus Strain BAFB, an Alkane-Degrading Bacterium Isolated from JP-7 Polluted Soil.</title>
        <authorList>
            <person name="Brown L."/>
            <person name="Ruiz O.N."/>
            <person name="Gunasekera T."/>
        </authorList>
    </citation>
    <scope>NUCLEOTIDE SEQUENCE [LARGE SCALE GENOMIC DNA]</scope>
    <source>
        <strain evidence="1">BAFB</strain>
    </source>
</reference>
<dbReference type="EMBL" id="JZDQ02000017">
    <property type="protein sequence ID" value="OIJ26225.1"/>
    <property type="molecule type" value="Genomic_DNA"/>
</dbReference>
<dbReference type="InterPro" id="IPR023476">
    <property type="entry name" value="Pep_tRNA_hydro_II_dom_sf"/>
</dbReference>
<dbReference type="AlphaFoldDB" id="A0A1J4N6V5"/>
<dbReference type="STRING" id="1844.UG56_013330"/>
<dbReference type="Gene3D" id="3.40.1490.10">
    <property type="entry name" value="Bit1"/>
    <property type="match status" value="1"/>
</dbReference>
<dbReference type="Proteomes" id="UP000033772">
    <property type="component" value="Unassembled WGS sequence"/>
</dbReference>
<dbReference type="InterPro" id="IPR018988">
    <property type="entry name" value="DUF2000"/>
</dbReference>
<accession>A0A1J4N6V5</accession>
<comment type="caution">
    <text evidence="1">The sequence shown here is derived from an EMBL/GenBank/DDBJ whole genome shotgun (WGS) entry which is preliminary data.</text>
</comment>